<evidence type="ECO:0000313" key="3">
    <source>
        <dbReference type="EMBL" id="EFV13575.2"/>
    </source>
</evidence>
<protein>
    <submittedName>
        <fullName evidence="3">Uncharacterized protein</fullName>
    </submittedName>
</protein>
<feature type="signal peptide" evidence="2">
    <location>
        <begin position="1"/>
        <end position="25"/>
    </location>
</feature>
<feature type="chain" id="PRO_5038541214" evidence="2">
    <location>
        <begin position="26"/>
        <end position="83"/>
    </location>
</feature>
<keyword evidence="4" id="KW-1185">Reference proteome</keyword>
<sequence>MKILAASASFALAIMFGGLADAALAAPAHSTVVVAHFDDDHGHNDTDLDNNDPVTNQGPNKVTPRVRDDERTAGGTGIADDDN</sequence>
<accession>E5XQ01</accession>
<comment type="caution">
    <text evidence="3">The sequence shown here is derived from an EMBL/GenBank/DDBJ whole genome shotgun (WGS) entry which is preliminary data.</text>
</comment>
<name>E5XQ01_SEGRC</name>
<evidence type="ECO:0000256" key="1">
    <source>
        <dbReference type="SAM" id="MobiDB-lite"/>
    </source>
</evidence>
<reference evidence="3 4" key="1">
    <citation type="journal article" date="2011" name="Stand. Genomic Sci.">
        <title>High quality draft genome sequence of Segniliparus rugosus CDC 945(T)= (ATCC BAA-974(T)).</title>
        <authorList>
            <person name="Earl A.M."/>
            <person name="Desjardins C.A."/>
            <person name="Fitzgerald M.G."/>
            <person name="Arachchi H.M."/>
            <person name="Zeng Q."/>
            <person name="Mehta T."/>
            <person name="Griggs A."/>
            <person name="Birren B.W."/>
            <person name="Toney N.C."/>
            <person name="Carr J."/>
            <person name="Posey J."/>
            <person name="Butler W.R."/>
        </authorList>
    </citation>
    <scope>NUCLEOTIDE SEQUENCE [LARGE SCALE GENOMIC DNA]</scope>
    <source>
        <strain evidence="4">ATCC BAA-974 / DSM 45345 / CCUG 50838 / CIP 108380 / JCM 13579 / CDC 945</strain>
    </source>
</reference>
<proteinExistence type="predicted"/>
<evidence type="ECO:0000313" key="4">
    <source>
        <dbReference type="Proteomes" id="UP000004816"/>
    </source>
</evidence>
<keyword evidence="2" id="KW-0732">Signal</keyword>
<dbReference type="HOGENOM" id="CLU_198372_0_0_11"/>
<dbReference type="EMBL" id="ACZI02000001">
    <property type="protein sequence ID" value="EFV13575.2"/>
    <property type="molecule type" value="Genomic_DNA"/>
</dbReference>
<dbReference type="AlphaFoldDB" id="E5XQ01"/>
<feature type="region of interest" description="Disordered" evidence="1">
    <location>
        <begin position="38"/>
        <end position="83"/>
    </location>
</feature>
<organism evidence="3 4">
    <name type="scientific">Segniliparus rugosus (strain ATCC BAA-974 / DSM 45345 / CCUG 50838 / CIP 108380 / JCM 13579 / CDC 945)</name>
    <dbReference type="NCBI Taxonomy" id="679197"/>
    <lineage>
        <taxon>Bacteria</taxon>
        <taxon>Bacillati</taxon>
        <taxon>Actinomycetota</taxon>
        <taxon>Actinomycetes</taxon>
        <taxon>Mycobacteriales</taxon>
        <taxon>Segniliparaceae</taxon>
        <taxon>Segniliparus</taxon>
    </lineage>
</organism>
<evidence type="ECO:0000256" key="2">
    <source>
        <dbReference type="SAM" id="SignalP"/>
    </source>
</evidence>
<dbReference type="Proteomes" id="UP000004816">
    <property type="component" value="Unassembled WGS sequence"/>
</dbReference>
<gene>
    <name evidence="3" type="ORF">HMPREF9336_01573</name>
</gene>
<dbReference type="RefSeq" id="WP_021030041.1">
    <property type="nucleotide sequence ID" value="NZ_KI391953.1"/>
</dbReference>